<evidence type="ECO:0000256" key="4">
    <source>
        <dbReference type="ARBA" id="ARBA00022679"/>
    </source>
</evidence>
<feature type="domain" description="Alpha 1,4-glycosyltransferase" evidence="7">
    <location>
        <begin position="165"/>
        <end position="272"/>
    </location>
</feature>
<keyword evidence="4" id="KW-0808">Transferase</keyword>
<accession>A0ABN9GER3</accession>
<evidence type="ECO:0000256" key="5">
    <source>
        <dbReference type="ARBA" id="ARBA00023034"/>
    </source>
</evidence>
<comment type="caution">
    <text evidence="8">The sequence shown here is derived from an EMBL/GenBank/DDBJ whole genome shotgun (WGS) entry which is preliminary data.</text>
</comment>
<dbReference type="Pfam" id="PF04488">
    <property type="entry name" value="Gly_transf_sug"/>
    <property type="match status" value="1"/>
</dbReference>
<evidence type="ECO:0000256" key="2">
    <source>
        <dbReference type="ARBA" id="ARBA00009003"/>
    </source>
</evidence>
<dbReference type="Proteomes" id="UP001162483">
    <property type="component" value="Unassembled WGS sequence"/>
</dbReference>
<dbReference type="PANTHER" id="PTHR12042:SF16">
    <property type="entry name" value="ALPHA-1,4-N-ACETYLGLUCOSAMINYLTRANSFERASE"/>
    <property type="match status" value="1"/>
</dbReference>
<sequence>MSSPISADTILIKGNGILFVETTDRMDPPSLVLCAIESAARVYPDRPVAFFMKGLEDITTEEDEKRARQQFPTLSSFSNVYLFPLRMDQLFQNTPLKPWFDKVNPEEETYWTHGSSNACRYALMWKYGGICMDADVISLRPIPQDHFLAAQDFKLTSSSVYGLSSYHYIAWQFMENFVKNYNGTVQGHQGPGVFTRVMKNLYGMPIFNSTDDVKCENISYFHPQRFHPIPYDLWEKYFEVWKNLPTFNNSYALHLWNYMNKNDISMVPGSKHCWNTSSKDTALPSMDIS</sequence>
<evidence type="ECO:0000256" key="1">
    <source>
        <dbReference type="ARBA" id="ARBA00004323"/>
    </source>
</evidence>
<comment type="subcellular location">
    <subcellularLocation>
        <location evidence="1">Golgi apparatus membrane</location>
        <topology evidence="1">Single-pass type II membrane protein</topology>
    </subcellularLocation>
</comment>
<dbReference type="Gene3D" id="3.90.550.20">
    <property type="match status" value="1"/>
</dbReference>
<evidence type="ECO:0000256" key="6">
    <source>
        <dbReference type="ARBA" id="ARBA00023136"/>
    </source>
</evidence>
<keyword evidence="6" id="KW-0472">Membrane</keyword>
<name>A0ABN9GER3_9NEOB</name>
<reference evidence="8" key="1">
    <citation type="submission" date="2023-05" db="EMBL/GenBank/DDBJ databases">
        <authorList>
            <person name="Stuckert A."/>
        </authorList>
    </citation>
    <scope>NUCLEOTIDE SEQUENCE</scope>
</reference>
<evidence type="ECO:0000313" key="8">
    <source>
        <dbReference type="EMBL" id="CAI9606031.1"/>
    </source>
</evidence>
<dbReference type="Pfam" id="PF04572">
    <property type="entry name" value="Gb3_synth"/>
    <property type="match status" value="1"/>
</dbReference>
<dbReference type="SUPFAM" id="SSF53448">
    <property type="entry name" value="Nucleotide-diphospho-sugar transferases"/>
    <property type="match status" value="1"/>
</dbReference>
<dbReference type="EMBL" id="CATNWA010018219">
    <property type="protein sequence ID" value="CAI9606031.1"/>
    <property type="molecule type" value="Genomic_DNA"/>
</dbReference>
<evidence type="ECO:0000313" key="9">
    <source>
        <dbReference type="Proteomes" id="UP001162483"/>
    </source>
</evidence>
<organism evidence="8 9">
    <name type="scientific">Staurois parvus</name>
    <dbReference type="NCBI Taxonomy" id="386267"/>
    <lineage>
        <taxon>Eukaryota</taxon>
        <taxon>Metazoa</taxon>
        <taxon>Chordata</taxon>
        <taxon>Craniata</taxon>
        <taxon>Vertebrata</taxon>
        <taxon>Euteleostomi</taxon>
        <taxon>Amphibia</taxon>
        <taxon>Batrachia</taxon>
        <taxon>Anura</taxon>
        <taxon>Neobatrachia</taxon>
        <taxon>Ranoidea</taxon>
        <taxon>Ranidae</taxon>
        <taxon>Staurois</taxon>
    </lineage>
</organism>
<comment type="similarity">
    <text evidence="2">Belongs to the glycosyltransferase 32 family.</text>
</comment>
<dbReference type="PANTHER" id="PTHR12042">
    <property type="entry name" value="LACTOSYLCERAMIDE 4-ALPHA-GALACTOSYLTRANSFERASE ALPHA- 1,4-GALACTOSYLTRANSFERASE"/>
    <property type="match status" value="1"/>
</dbReference>
<dbReference type="InterPro" id="IPR007577">
    <property type="entry name" value="GlycoTrfase_DXD_sugar-bd_CS"/>
</dbReference>
<protein>
    <recommendedName>
        <fullName evidence="7">Alpha 1,4-glycosyltransferase domain-containing protein</fullName>
    </recommendedName>
</protein>
<keyword evidence="3" id="KW-0328">Glycosyltransferase</keyword>
<evidence type="ECO:0000256" key="3">
    <source>
        <dbReference type="ARBA" id="ARBA00022676"/>
    </source>
</evidence>
<dbReference type="InterPro" id="IPR051981">
    <property type="entry name" value="Glycosyltransf_32"/>
</dbReference>
<proteinExistence type="inferred from homology"/>
<keyword evidence="5" id="KW-0333">Golgi apparatus</keyword>
<gene>
    <name evidence="8" type="ORF">SPARVUS_LOCUS13711314</name>
</gene>
<dbReference type="InterPro" id="IPR007652">
    <property type="entry name" value="A1-4-GlycosylTfrase_dom"/>
</dbReference>
<dbReference type="InterPro" id="IPR029044">
    <property type="entry name" value="Nucleotide-diphossugar_trans"/>
</dbReference>
<evidence type="ECO:0000259" key="7">
    <source>
        <dbReference type="Pfam" id="PF04572"/>
    </source>
</evidence>
<keyword evidence="9" id="KW-1185">Reference proteome</keyword>